<organism evidence="3 4">
    <name type="scientific">Clytia hemisphaerica</name>
    <dbReference type="NCBI Taxonomy" id="252671"/>
    <lineage>
        <taxon>Eukaryota</taxon>
        <taxon>Metazoa</taxon>
        <taxon>Cnidaria</taxon>
        <taxon>Hydrozoa</taxon>
        <taxon>Hydroidolina</taxon>
        <taxon>Leptothecata</taxon>
        <taxon>Obeliida</taxon>
        <taxon>Clytiidae</taxon>
        <taxon>Clytia</taxon>
    </lineage>
</organism>
<feature type="region of interest" description="Disordered" evidence="1">
    <location>
        <begin position="207"/>
        <end position="299"/>
    </location>
</feature>
<feature type="domain" description="SET" evidence="2">
    <location>
        <begin position="17"/>
        <end position="149"/>
    </location>
</feature>
<dbReference type="AlphaFoldDB" id="A0A7M5TS48"/>
<accession>A0A7M5TS48</accession>
<dbReference type="Proteomes" id="UP000594262">
    <property type="component" value="Unplaced"/>
</dbReference>
<feature type="compositionally biased region" description="Basic residues" evidence="1">
    <location>
        <begin position="282"/>
        <end position="299"/>
    </location>
</feature>
<dbReference type="GO" id="GO:0042799">
    <property type="term" value="F:histone H4K20 methyltransferase activity"/>
    <property type="evidence" value="ECO:0007669"/>
    <property type="project" value="TreeGrafter"/>
</dbReference>
<reference evidence="3" key="1">
    <citation type="submission" date="2021-01" db="UniProtKB">
        <authorList>
            <consortium name="EnsemblMetazoa"/>
        </authorList>
    </citation>
    <scope>IDENTIFICATION</scope>
</reference>
<dbReference type="GO" id="GO:0005700">
    <property type="term" value="C:polytene chromosome"/>
    <property type="evidence" value="ECO:0007669"/>
    <property type="project" value="TreeGrafter"/>
</dbReference>
<keyword evidence="4" id="KW-1185">Reference proteome</keyword>
<dbReference type="SUPFAM" id="SSF82199">
    <property type="entry name" value="SET domain"/>
    <property type="match status" value="1"/>
</dbReference>
<evidence type="ECO:0000259" key="2">
    <source>
        <dbReference type="PROSITE" id="PS50280"/>
    </source>
</evidence>
<dbReference type="GO" id="GO:0006357">
    <property type="term" value="P:regulation of transcription by RNA polymerase II"/>
    <property type="evidence" value="ECO:0007669"/>
    <property type="project" value="TreeGrafter"/>
</dbReference>
<name>A0A7M5TS48_9CNID</name>
<feature type="compositionally biased region" description="Acidic residues" evidence="1">
    <location>
        <begin position="209"/>
        <end position="277"/>
    </location>
</feature>
<dbReference type="PANTHER" id="PTHR46167:SF1">
    <property type="entry name" value="N-LYSINE METHYLTRANSFERASE KMT5A"/>
    <property type="match status" value="1"/>
</dbReference>
<dbReference type="InterPro" id="IPR001214">
    <property type="entry name" value="SET_dom"/>
</dbReference>
<dbReference type="GO" id="GO:0043516">
    <property type="term" value="P:regulation of DNA damage response, signal transduction by p53 class mediator"/>
    <property type="evidence" value="ECO:0007669"/>
    <property type="project" value="TreeGrafter"/>
</dbReference>
<dbReference type="Gene3D" id="2.170.270.10">
    <property type="entry name" value="SET domain"/>
    <property type="match status" value="1"/>
</dbReference>
<evidence type="ECO:0000256" key="1">
    <source>
        <dbReference type="SAM" id="MobiDB-lite"/>
    </source>
</evidence>
<proteinExistence type="predicted"/>
<evidence type="ECO:0000313" key="4">
    <source>
        <dbReference type="Proteomes" id="UP000594262"/>
    </source>
</evidence>
<dbReference type="PROSITE" id="PS50280">
    <property type="entry name" value="SET"/>
    <property type="match status" value="1"/>
</dbReference>
<dbReference type="SMART" id="SM00317">
    <property type="entry name" value="SET"/>
    <property type="match status" value="1"/>
</dbReference>
<evidence type="ECO:0000313" key="3">
    <source>
        <dbReference type="EnsemblMetazoa" id="CLYHEMP000991.1"/>
    </source>
</evidence>
<sequence length="299" mass="35496">METVRKEKRRKRVTLEELVNLKESERFFLVKINDKIGYGVFARQNFKALDLLLDYKGEKISTQEAKRRSLFYDYENKGSFIFDGVKDGSNFVSIDATYYHKSFGRYVNDSPKQFTNAKAKRMVIGKEVKIILVATKDIEIGTEIRYDYLEGQRSINYEVMPWRAPQYEPSRPCHFDVEKEIVIVSDTGKKKQLTPSQAIKIMNQSYMEEKEEQSEDNEEKEEQSEDNEEKEEQSEDSEEKEEQSEDNEEKEEQSEDNEEKEEQSEDNEEKEEQSEDNEEKKNKVRTMKKKKNKVRTMKK</sequence>
<protein>
    <recommendedName>
        <fullName evidence="2">SET domain-containing protein</fullName>
    </recommendedName>
</protein>
<dbReference type="OrthoDB" id="5989306at2759"/>
<dbReference type="EnsemblMetazoa" id="CLYHEMT000991.1">
    <property type="protein sequence ID" value="CLYHEMP000991.1"/>
    <property type="gene ID" value="CLYHEMG000991"/>
</dbReference>
<dbReference type="PANTHER" id="PTHR46167">
    <property type="entry name" value="N-LYSINE METHYLTRANSFERASE KMT5A"/>
    <property type="match status" value="1"/>
</dbReference>
<dbReference type="Pfam" id="PF00856">
    <property type="entry name" value="SET"/>
    <property type="match status" value="1"/>
</dbReference>
<dbReference type="InterPro" id="IPR046341">
    <property type="entry name" value="SET_dom_sf"/>
</dbReference>
<dbReference type="GO" id="GO:0005634">
    <property type="term" value="C:nucleus"/>
    <property type="evidence" value="ECO:0007669"/>
    <property type="project" value="TreeGrafter"/>
</dbReference>
<dbReference type="InterPro" id="IPR051760">
    <property type="entry name" value="KMT5A"/>
</dbReference>